<name>A0ABD7JN00_STRSA</name>
<reference evidence="1 2" key="1">
    <citation type="submission" date="2018-11" db="EMBL/GenBank/DDBJ databases">
        <title>Species Designations Belie Phenotypic and Genotypic Heterogeneity in Oral Streptococci.</title>
        <authorList>
            <person name="Velsko I."/>
        </authorList>
    </citation>
    <scope>NUCLEOTIDE SEQUENCE [LARGE SCALE GENOMIC DNA]</scope>
    <source>
        <strain evidence="1 2">BCC20</strain>
    </source>
</reference>
<dbReference type="AlphaFoldDB" id="A0ABD7JN00"/>
<dbReference type="Proteomes" id="UP000280549">
    <property type="component" value="Unassembled WGS sequence"/>
</dbReference>
<evidence type="ECO:0008006" key="3">
    <source>
        <dbReference type="Google" id="ProtNLM"/>
    </source>
</evidence>
<gene>
    <name evidence="1" type="ORF">D8881_04780</name>
</gene>
<dbReference type="InterPro" id="IPR029058">
    <property type="entry name" value="AB_hydrolase_fold"/>
</dbReference>
<evidence type="ECO:0000313" key="2">
    <source>
        <dbReference type="Proteomes" id="UP000280549"/>
    </source>
</evidence>
<accession>A0ABD7JN00</accession>
<protein>
    <recommendedName>
        <fullName evidence="3">DUF2974 domain-containing protein</fullName>
    </recommendedName>
</protein>
<evidence type="ECO:0000313" key="1">
    <source>
        <dbReference type="EMBL" id="RSI25571.1"/>
    </source>
</evidence>
<dbReference type="EMBL" id="RJMR01000003">
    <property type="protein sequence ID" value="RSI25571.1"/>
    <property type="molecule type" value="Genomic_DNA"/>
</dbReference>
<dbReference type="SUPFAM" id="SSF53474">
    <property type="entry name" value="alpha/beta-Hydrolases"/>
    <property type="match status" value="1"/>
</dbReference>
<comment type="caution">
    <text evidence="1">The sequence shown here is derived from an EMBL/GenBank/DDBJ whole genome shotgun (WGS) entry which is preliminary data.</text>
</comment>
<sequence>MELVVLYVLGVNFLSNSNLKNFDNFYANLAQSAYRGRPNLFPYERLTKAEKEILDSGGSLPFDFSQDVVYEKEITPGGKKLDNDGKVYLQPDPDLHVEKGIDLPFLDDNDKKIADYKEKAGLGPYQKGRLTNERVGFNAYFLTDTPTLGKDTKHTYMAIRGSDGFNIERFKKEGIKPLNLNDWLVNDANFALFDSHIPQARLATEGMKATIAEMSEKAPNATMDLTAHSLGTMVTVQGIANLSQQEFDKIGKVVLFDGPDTTDSLKKMGVDDDRIQAISAKLEYYVNPFDIVSMLNRENTIYNLEKPGEKPTRKELGTAHIVVPLHYTRFDFMSDSAHDFGVFQADGKGGFLVASEDFHPELLRAGEKLARLEAKFLDLLRMQGLTDDEAIKFMNAVVDVSSFGTANFARAGISTSAFYEFKRDYQAIIDEARRESMKWDKKMIPSYQKQLGNGNLTGEERILVRARLLQTAAQLAIFEMEYKVKHVKTLLSDAKESVQKIINDARTEAFGLATYLSDSEVESLLIDFDIKHYWDDSVETNTNTSAKGFLTEIEQLGTTLVRASGDFAAVDTQQAEDFNNLLADVKGSWRVIENAYTK</sequence>
<proteinExistence type="predicted"/>
<organism evidence="1 2">
    <name type="scientific">Streptococcus sanguinis</name>
    <dbReference type="NCBI Taxonomy" id="1305"/>
    <lineage>
        <taxon>Bacteria</taxon>
        <taxon>Bacillati</taxon>
        <taxon>Bacillota</taxon>
        <taxon>Bacilli</taxon>
        <taxon>Lactobacillales</taxon>
        <taxon>Streptococcaceae</taxon>
        <taxon>Streptococcus</taxon>
    </lineage>
</organism>